<protein>
    <submittedName>
        <fullName evidence="2">Uncharacterized protein</fullName>
    </submittedName>
</protein>
<sequence length="100" mass="11011">MQNDFPASLHVLVKEGGSDACMQNATFFVEKVLIRKPAIIFEGRERDPVPGLFSGTIRHGLDSSLHTLRGSRLGPSHGSGPSPRRRTLKSWSSPAHYLFP</sequence>
<evidence type="ECO:0000256" key="1">
    <source>
        <dbReference type="SAM" id="MobiDB-lite"/>
    </source>
</evidence>
<reference evidence="2 3" key="1">
    <citation type="submission" date="2021-06" db="EMBL/GenBank/DDBJ databases">
        <title>Caerostris darwini draft genome.</title>
        <authorList>
            <person name="Kono N."/>
            <person name="Arakawa K."/>
        </authorList>
    </citation>
    <scope>NUCLEOTIDE SEQUENCE [LARGE SCALE GENOMIC DNA]</scope>
</reference>
<dbReference type="AlphaFoldDB" id="A0AAV4SQQ4"/>
<evidence type="ECO:0000313" key="2">
    <source>
        <dbReference type="EMBL" id="GIY33948.1"/>
    </source>
</evidence>
<dbReference type="EMBL" id="BPLQ01007999">
    <property type="protein sequence ID" value="GIY33948.1"/>
    <property type="molecule type" value="Genomic_DNA"/>
</dbReference>
<proteinExistence type="predicted"/>
<keyword evidence="3" id="KW-1185">Reference proteome</keyword>
<comment type="caution">
    <text evidence="2">The sequence shown here is derived from an EMBL/GenBank/DDBJ whole genome shotgun (WGS) entry which is preliminary data.</text>
</comment>
<name>A0AAV4SQQ4_9ARAC</name>
<organism evidence="2 3">
    <name type="scientific">Caerostris darwini</name>
    <dbReference type="NCBI Taxonomy" id="1538125"/>
    <lineage>
        <taxon>Eukaryota</taxon>
        <taxon>Metazoa</taxon>
        <taxon>Ecdysozoa</taxon>
        <taxon>Arthropoda</taxon>
        <taxon>Chelicerata</taxon>
        <taxon>Arachnida</taxon>
        <taxon>Araneae</taxon>
        <taxon>Araneomorphae</taxon>
        <taxon>Entelegynae</taxon>
        <taxon>Araneoidea</taxon>
        <taxon>Araneidae</taxon>
        <taxon>Caerostris</taxon>
    </lineage>
</organism>
<evidence type="ECO:0000313" key="3">
    <source>
        <dbReference type="Proteomes" id="UP001054837"/>
    </source>
</evidence>
<feature type="region of interest" description="Disordered" evidence="1">
    <location>
        <begin position="64"/>
        <end position="100"/>
    </location>
</feature>
<accession>A0AAV4SQQ4</accession>
<gene>
    <name evidence="2" type="ORF">CDAR_571331</name>
</gene>
<dbReference type="Proteomes" id="UP001054837">
    <property type="component" value="Unassembled WGS sequence"/>
</dbReference>